<dbReference type="Pfam" id="PF01590">
    <property type="entry name" value="GAF"/>
    <property type="match status" value="1"/>
</dbReference>
<gene>
    <name evidence="2" type="ORF">I7X43_10520</name>
</gene>
<accession>A0A931NF88</accession>
<dbReference type="InterPro" id="IPR003018">
    <property type="entry name" value="GAF"/>
</dbReference>
<protein>
    <submittedName>
        <fullName evidence="2">GAF domain-containing protein</fullName>
    </submittedName>
</protein>
<evidence type="ECO:0000313" key="3">
    <source>
        <dbReference type="Proteomes" id="UP000620139"/>
    </source>
</evidence>
<dbReference type="InterPro" id="IPR029016">
    <property type="entry name" value="GAF-like_dom_sf"/>
</dbReference>
<dbReference type="EMBL" id="JAEDAL010000004">
    <property type="protein sequence ID" value="MBH9553281.1"/>
    <property type="molecule type" value="Genomic_DNA"/>
</dbReference>
<dbReference type="PANTHER" id="PTHR43102">
    <property type="entry name" value="SLR1143 PROTEIN"/>
    <property type="match status" value="1"/>
</dbReference>
<keyword evidence="3" id="KW-1185">Reference proteome</keyword>
<proteinExistence type="predicted"/>
<dbReference type="AlphaFoldDB" id="A0A931NF88"/>
<sequence length="162" mass="18208">MQEPRIPIEEKQRLLALHRLNLLDTPPEERFDRLTRIARQYFKVPIVLVSLVDADRQWFKSAQGLSVCETGRNVSFCGHAILSEEPLMVPNALQDPRFDDNPLVTGPPNIRFYAGRPVHAPTGERVGTLCLIDVRPRDLSRLDLQVLADLAGAVESEMARSG</sequence>
<dbReference type="Gene3D" id="3.30.450.40">
    <property type="match status" value="1"/>
</dbReference>
<evidence type="ECO:0000313" key="2">
    <source>
        <dbReference type="EMBL" id="MBH9553281.1"/>
    </source>
</evidence>
<reference evidence="2" key="1">
    <citation type="submission" date="2020-12" db="EMBL/GenBank/DDBJ databases">
        <title>The genome sequence of Inhella sp. 4Y17.</title>
        <authorList>
            <person name="Liu Y."/>
        </authorList>
    </citation>
    <scope>NUCLEOTIDE SEQUENCE</scope>
    <source>
        <strain evidence="2">4Y10</strain>
    </source>
</reference>
<dbReference type="SMART" id="SM00065">
    <property type="entry name" value="GAF"/>
    <property type="match status" value="1"/>
</dbReference>
<organism evidence="2 3">
    <name type="scientific">Inhella gelatinilytica</name>
    <dbReference type="NCBI Taxonomy" id="2795030"/>
    <lineage>
        <taxon>Bacteria</taxon>
        <taxon>Pseudomonadati</taxon>
        <taxon>Pseudomonadota</taxon>
        <taxon>Betaproteobacteria</taxon>
        <taxon>Burkholderiales</taxon>
        <taxon>Sphaerotilaceae</taxon>
        <taxon>Inhella</taxon>
    </lineage>
</organism>
<feature type="domain" description="GAF" evidence="1">
    <location>
        <begin position="26"/>
        <end position="161"/>
    </location>
</feature>
<dbReference type="Proteomes" id="UP000620139">
    <property type="component" value="Unassembled WGS sequence"/>
</dbReference>
<comment type="caution">
    <text evidence="2">The sequence shown here is derived from an EMBL/GenBank/DDBJ whole genome shotgun (WGS) entry which is preliminary data.</text>
</comment>
<name>A0A931NF88_9BURK</name>
<dbReference type="PANTHER" id="PTHR43102:SF2">
    <property type="entry name" value="GAF DOMAIN-CONTAINING PROTEIN"/>
    <property type="match status" value="1"/>
</dbReference>
<evidence type="ECO:0000259" key="1">
    <source>
        <dbReference type="SMART" id="SM00065"/>
    </source>
</evidence>
<dbReference type="SUPFAM" id="SSF55781">
    <property type="entry name" value="GAF domain-like"/>
    <property type="match status" value="1"/>
</dbReference>